<evidence type="ECO:0000313" key="1">
    <source>
        <dbReference type="EMBL" id="CAG6615441.1"/>
    </source>
</evidence>
<protein>
    <submittedName>
        <fullName evidence="1">Uncharacterized protein</fullName>
    </submittedName>
</protein>
<reference evidence="1" key="1">
    <citation type="submission" date="2021-05" db="EMBL/GenBank/DDBJ databases">
        <authorList>
            <person name="Alioto T."/>
            <person name="Alioto T."/>
            <person name="Gomez Garrido J."/>
        </authorList>
    </citation>
    <scope>NUCLEOTIDE SEQUENCE</scope>
</reference>
<dbReference type="EMBL" id="HBUF01032892">
    <property type="protein sequence ID" value="CAG6615441.1"/>
    <property type="molecule type" value="Transcribed_RNA"/>
</dbReference>
<organism evidence="1">
    <name type="scientific">Cacopsylla melanoneura</name>
    <dbReference type="NCBI Taxonomy" id="428564"/>
    <lineage>
        <taxon>Eukaryota</taxon>
        <taxon>Metazoa</taxon>
        <taxon>Ecdysozoa</taxon>
        <taxon>Arthropoda</taxon>
        <taxon>Hexapoda</taxon>
        <taxon>Insecta</taxon>
        <taxon>Pterygota</taxon>
        <taxon>Neoptera</taxon>
        <taxon>Paraneoptera</taxon>
        <taxon>Hemiptera</taxon>
        <taxon>Sternorrhyncha</taxon>
        <taxon>Psylloidea</taxon>
        <taxon>Psyllidae</taxon>
        <taxon>Psyllinae</taxon>
        <taxon>Cacopsylla</taxon>
    </lineage>
</organism>
<dbReference type="AlphaFoldDB" id="A0A8D8PV90"/>
<sequence>MFQRNSWISELYNKKYSINIKSWFLKVCKGFGLVPHCRIVLLLLFKCQNVLSIRMYCKINHQIIVGSRYLLYNFLLIKYCFPTIFNLELDIFNFVLNIF</sequence>
<proteinExistence type="predicted"/>
<name>A0A8D8PV90_9HEMI</name>
<accession>A0A8D8PV90</accession>